<accession>A0AAV4RVF6</accession>
<reference evidence="1 2" key="1">
    <citation type="submission" date="2021-06" db="EMBL/GenBank/DDBJ databases">
        <title>Caerostris extrusa draft genome.</title>
        <authorList>
            <person name="Kono N."/>
            <person name="Arakawa K."/>
        </authorList>
    </citation>
    <scope>NUCLEOTIDE SEQUENCE [LARGE SCALE GENOMIC DNA]</scope>
</reference>
<comment type="caution">
    <text evidence="1">The sequence shown here is derived from an EMBL/GenBank/DDBJ whole genome shotgun (WGS) entry which is preliminary data.</text>
</comment>
<proteinExistence type="predicted"/>
<evidence type="ECO:0000313" key="2">
    <source>
        <dbReference type="Proteomes" id="UP001054945"/>
    </source>
</evidence>
<name>A0AAV4RVF6_CAEEX</name>
<protein>
    <submittedName>
        <fullName evidence="1">Uncharacterized protein</fullName>
    </submittedName>
</protein>
<dbReference type="EMBL" id="BPLR01008451">
    <property type="protein sequence ID" value="GIY24786.1"/>
    <property type="molecule type" value="Genomic_DNA"/>
</dbReference>
<gene>
    <name evidence="1" type="ORF">CEXT_259981</name>
</gene>
<dbReference type="AlphaFoldDB" id="A0AAV4RVF6"/>
<evidence type="ECO:0000313" key="1">
    <source>
        <dbReference type="EMBL" id="GIY24786.1"/>
    </source>
</evidence>
<organism evidence="1 2">
    <name type="scientific">Caerostris extrusa</name>
    <name type="common">Bark spider</name>
    <name type="synonym">Caerostris bankana</name>
    <dbReference type="NCBI Taxonomy" id="172846"/>
    <lineage>
        <taxon>Eukaryota</taxon>
        <taxon>Metazoa</taxon>
        <taxon>Ecdysozoa</taxon>
        <taxon>Arthropoda</taxon>
        <taxon>Chelicerata</taxon>
        <taxon>Arachnida</taxon>
        <taxon>Araneae</taxon>
        <taxon>Araneomorphae</taxon>
        <taxon>Entelegynae</taxon>
        <taxon>Araneoidea</taxon>
        <taxon>Araneidae</taxon>
        <taxon>Caerostris</taxon>
    </lineage>
</organism>
<dbReference type="Proteomes" id="UP001054945">
    <property type="component" value="Unassembled WGS sequence"/>
</dbReference>
<sequence>MAEAKMELRMWTFWSRARTDLLQNVEPISPVLGLQWDRIEDSLFVPCKSEPIADLSKRKLLSIVHSVFDPGLRRASNGTCEINTQEAWATEANWDLPFAR</sequence>
<keyword evidence="2" id="KW-1185">Reference proteome</keyword>